<keyword evidence="4" id="KW-1185">Reference proteome</keyword>
<evidence type="ECO:0000259" key="1">
    <source>
        <dbReference type="Pfam" id="PF16178"/>
    </source>
</evidence>
<dbReference type="InterPro" id="IPR032394">
    <property type="entry name" value="Anoct_dimer"/>
</dbReference>
<protein>
    <recommendedName>
        <fullName evidence="1">Anoctamin dimerisation domain-containing protein</fullName>
    </recommendedName>
</protein>
<proteinExistence type="predicted"/>
<dbReference type="EMBL" id="CALNXI010000271">
    <property type="protein sequence ID" value="CAH3023697.1"/>
    <property type="molecule type" value="Genomic_DNA"/>
</dbReference>
<reference evidence="3 4" key="1">
    <citation type="submission" date="2022-05" db="EMBL/GenBank/DDBJ databases">
        <authorList>
            <consortium name="Genoscope - CEA"/>
            <person name="William W."/>
        </authorList>
    </citation>
    <scope>NUCLEOTIDE SEQUENCE [LARGE SCALE GENOMIC DNA]</scope>
</reference>
<feature type="domain" description="Anoctamin dimerisation" evidence="1">
    <location>
        <begin position="44"/>
        <end position="98"/>
    </location>
</feature>
<evidence type="ECO:0000313" key="2">
    <source>
        <dbReference type="EMBL" id="CAH3023697.1"/>
    </source>
</evidence>
<comment type="caution">
    <text evidence="3">The sequence shown here is derived from an EMBL/GenBank/DDBJ whole genome shotgun (WGS) entry which is preliminary data.</text>
</comment>
<sequence length="105" mass="11942">MAKPVSYIKTPEDEDVTLEMVEPSIKPKSDGDGAVGLYFERSGSKKKIDYVLVYERCQEKEDEDEESRAKSEKLEEMRKAFETSLDKAGLLVERVERTCSKVSTT</sequence>
<evidence type="ECO:0000313" key="3">
    <source>
        <dbReference type="EMBL" id="CAH3023698.1"/>
    </source>
</evidence>
<evidence type="ECO:0000313" key="4">
    <source>
        <dbReference type="Proteomes" id="UP001159427"/>
    </source>
</evidence>
<dbReference type="Proteomes" id="UP001159427">
    <property type="component" value="Unassembled WGS sequence"/>
</dbReference>
<dbReference type="EMBL" id="CALNXI010000271">
    <property type="protein sequence ID" value="CAH3023698.1"/>
    <property type="molecule type" value="Genomic_DNA"/>
</dbReference>
<organism evidence="3 4">
    <name type="scientific">Porites evermanni</name>
    <dbReference type="NCBI Taxonomy" id="104178"/>
    <lineage>
        <taxon>Eukaryota</taxon>
        <taxon>Metazoa</taxon>
        <taxon>Cnidaria</taxon>
        <taxon>Anthozoa</taxon>
        <taxon>Hexacorallia</taxon>
        <taxon>Scleractinia</taxon>
        <taxon>Fungiina</taxon>
        <taxon>Poritidae</taxon>
        <taxon>Porites</taxon>
    </lineage>
</organism>
<dbReference type="Pfam" id="PF16178">
    <property type="entry name" value="Anoct_dimer"/>
    <property type="match status" value="1"/>
</dbReference>
<accession>A0ABN8M2J7</accession>
<name>A0ABN8M2J7_9CNID</name>
<gene>
    <name evidence="2" type="ORF">PEVE_00020180</name>
    <name evidence="3" type="ORF">PEVE_00020182</name>
</gene>